<name>A0ABT4TR65_9ACTN</name>
<proteinExistence type="predicted"/>
<organism evidence="2 3">
    <name type="scientific">Nocardiopsis suaedae</name>
    <dbReference type="NCBI Taxonomy" id="3018444"/>
    <lineage>
        <taxon>Bacteria</taxon>
        <taxon>Bacillati</taxon>
        <taxon>Actinomycetota</taxon>
        <taxon>Actinomycetes</taxon>
        <taxon>Streptosporangiales</taxon>
        <taxon>Nocardiopsidaceae</taxon>
        <taxon>Nocardiopsis</taxon>
    </lineage>
</organism>
<gene>
    <name evidence="2" type="ORF">O4U47_21860</name>
</gene>
<dbReference type="InterPro" id="IPR012495">
    <property type="entry name" value="TadE-like_dom"/>
</dbReference>
<dbReference type="RefSeq" id="WP_270679797.1">
    <property type="nucleotide sequence ID" value="NZ_JAQFWP010000048.1"/>
</dbReference>
<dbReference type="Pfam" id="PF07811">
    <property type="entry name" value="TadE"/>
    <property type="match status" value="1"/>
</dbReference>
<accession>A0ABT4TR65</accession>
<feature type="domain" description="TadE-like" evidence="1">
    <location>
        <begin position="12"/>
        <end position="49"/>
    </location>
</feature>
<comment type="caution">
    <text evidence="2">The sequence shown here is derived from an EMBL/GenBank/DDBJ whole genome shotgun (WGS) entry which is preliminary data.</text>
</comment>
<evidence type="ECO:0000313" key="2">
    <source>
        <dbReference type="EMBL" id="MDA2807167.1"/>
    </source>
</evidence>
<evidence type="ECO:0000313" key="3">
    <source>
        <dbReference type="Proteomes" id="UP001165685"/>
    </source>
</evidence>
<protein>
    <submittedName>
        <fullName evidence="2">TadE/TadG family type IV pilus assembly protein</fullName>
    </submittedName>
</protein>
<sequence>MRAARTRSDRGSAELAVATPLLLLLLLLVIQAGLVAHASQVAQSIATTALAEARAVDATDADGRAAGEHAGEQLGGRLLRGLNVEVHRDDEAARVVVTAQVPSVLPGLTWPIRHESSGPVERFTSPP</sequence>
<dbReference type="Proteomes" id="UP001165685">
    <property type="component" value="Unassembled WGS sequence"/>
</dbReference>
<reference evidence="2" key="1">
    <citation type="submission" date="2023-01" db="EMBL/GenBank/DDBJ databases">
        <title>Draft genome sequence of Nocardiopsis sp. LSu2-4 isolated from halophytes.</title>
        <authorList>
            <person name="Duangmal K."/>
            <person name="Chantavorakit T."/>
        </authorList>
    </citation>
    <scope>NUCLEOTIDE SEQUENCE</scope>
    <source>
        <strain evidence="2">LSu2-4</strain>
    </source>
</reference>
<dbReference type="EMBL" id="JAQFWP010000048">
    <property type="protein sequence ID" value="MDA2807167.1"/>
    <property type="molecule type" value="Genomic_DNA"/>
</dbReference>
<evidence type="ECO:0000259" key="1">
    <source>
        <dbReference type="Pfam" id="PF07811"/>
    </source>
</evidence>
<keyword evidence="3" id="KW-1185">Reference proteome</keyword>